<evidence type="ECO:0000313" key="12">
    <source>
        <dbReference type="EMBL" id="KAF4506346.1"/>
    </source>
</evidence>
<sequence length="1791" mass="196558">MSNLKRKDAPGGHPPSKSAKKSKAARPTKTDALSKKDAKPAASKAPKEADESDDKRPKAPVVSLLKDEEPVFPRGGGSVLTPLEQKQIQLEAKADALRDDEFDAGAKAQQKKKRKLEFKSDKKTPITKDGDDAIWVESLNFKKLVKGSLVLGQVSRINNLDIEVALPYNLTGYVPIVAVSDQLTGRLERGAAEIDDDSEDDSDNESDVDLKSIFTVGQYLRVHVVSTLDESVVGKGRRKIELSLRPAEANSGLGKDDVTHFCTVMASVVSVEDRGYVMDMGIPDLRAFLPTSEINPTIDHERLQPGAVFLCHVAGKGSNGRVAQLSLLQEKLGSTRHIPSEATTISTYLPGTTVSVLVTNVDRRGLAGKVMGHLDVTADLIHSGVGPDGTDLESTYKIGAKLKARIICNFPTAKDPKLGISLLPHVTSLTRKHIETDANKLPTAVLPVSSLVEKCTVRHVEAEIGLFVDTGVAGLIGFVHISRVKDGKVDALYESSGPYQLGSVHQGRVVGYSELDGLFHISFQKTILEQQYIRLEDVPIGGVVDCEIEKLVINEEGVSGLIVKVAEGITGLVPERHMSDVQLQHPEKKFRPGMKVKARVLSMNLSRKRMRLTLKKTLVNSEAPVIKSYDEVSVGMHVPGTIIKLQQNGAHIQFYGSLRGFLPVSEMSEAYIREPSEHFRVGQVVSVHVLDVDPEKRRLIVSCKDPSAFGLDKQSALKSLQLGELVSAKVTQKTEDQVFVELEGSQLKAILPVGHLTDKSASKNNFALKRISTGQTLSDLMVIDKNENRRAIILTHKPSLIQASKDGKLISNFDHVRMDAVLPAFVRNITPTAVFVQFAGNLNALLPKSRLPAEAQSQPDFGMQRYDSIEVRVISIIPDLQRIAVAPSSASSEEADKSKGGKSVGKDPAPADGLTTGSVVRAKITSVKQTQLNVQLVGNEAHGRIDVSQVFDSWDGIADPKNPLGAFHKKQQLRVKVIGIHNAKDHRFLPISHRSAHSVLELTAKPGDFKVETPKPLSLDSVKVGDSYVAFVNNVSPQCLWVNLSPSVRGRIPVMEASDDLSQVNDLEANFPLGSALKVNVISVDAEKNRLDLSARSSSSSEAVTWSALKPNMILPGRVIKVNERQVLVKLSESVCGPVHLPDMVDNYDDINTLNYKKNDIVRVSIVEVDASNKKLRLSMRPSRIMSSTLPVADEEIGNFSQLSAGGVVRGFVKNVSDKGLFVLLGGQVTALVKITNLSDSFLKEWKDHFQVDQLVKGRIISIDVAVRQVELSLKASMVDEDFVPPTTFHDIKKGQVITGKVRKVEEFGAFIVVDNSANVSGLCHRSQMADKAVRDATKLYKEGDAVKALVLEVDAGKRRINFGLKPSLFADEDTDMDSDGSDAGAPLADEDEDESDNDADMDDDEGAVVKILGTDNVDQSEESAEEDAESDNGMQGVTEQKASGLAVGKKSAWSADPFNDSGSESDQGEGKKEAEKKQKKKKRRRAEIEVDKTAELDAHGPQKMSDYERLLLGQPDSSELWIAYMAFQMQVSELPKAREVAERAIKTINIREETEKLNVWVAYLNLEVTYGSKRTVEEVFTRACQYNNEQEVHERLASIYIQSSKPKDADGIFEAMVKKFGAKSPHVWINYAHFLHATLNEPGRARALLPRATQQLDKRHHQNIVGRFAALEFRSPNGEAERGRTMFEGLLATWPKKGDLWGQLLDLETGVSGAEADPTAVRDVFERRLRVKGFKPQQAEKWFRRWAAWEESLDPKGKDKVMAKARDWAAAYKTKKEKEAAAQEQDGMEE</sequence>
<feature type="region of interest" description="Disordered" evidence="10">
    <location>
        <begin position="887"/>
        <end position="915"/>
    </location>
</feature>
<dbReference type="EMBL" id="JAAVMX010000007">
    <property type="protein sequence ID" value="KAF4506346.1"/>
    <property type="molecule type" value="Genomic_DNA"/>
</dbReference>
<dbReference type="Pfam" id="PF23231">
    <property type="entry name" value="HAT_Syf1_CNRKL1_C"/>
    <property type="match status" value="1"/>
</dbReference>
<feature type="compositionally biased region" description="Polar residues" evidence="10">
    <location>
        <begin position="1433"/>
        <end position="1442"/>
    </location>
</feature>
<dbReference type="SUPFAM" id="SSF48452">
    <property type="entry name" value="TPR-like"/>
    <property type="match status" value="1"/>
</dbReference>
<feature type="region of interest" description="Disordered" evidence="10">
    <location>
        <begin position="1"/>
        <end position="79"/>
    </location>
</feature>
<dbReference type="Pfam" id="PF00575">
    <property type="entry name" value="S1"/>
    <property type="match status" value="3"/>
</dbReference>
<feature type="domain" description="S1 motif" evidence="11">
    <location>
        <begin position="1112"/>
        <end position="1181"/>
    </location>
</feature>
<dbReference type="CDD" id="cd05707">
    <property type="entry name" value="S1_Rrp5_repeat_sc11"/>
    <property type="match status" value="1"/>
</dbReference>
<dbReference type="InterPro" id="IPR048058">
    <property type="entry name" value="Rrp5_S1_rpt_hs11_sc8"/>
</dbReference>
<feature type="domain" description="S1 motif" evidence="11">
    <location>
        <begin position="917"/>
        <end position="994"/>
    </location>
</feature>
<dbReference type="PROSITE" id="PS50126">
    <property type="entry name" value="S1"/>
    <property type="match status" value="11"/>
</dbReference>
<dbReference type="OrthoDB" id="412781at2759"/>
<evidence type="ECO:0000256" key="6">
    <source>
        <dbReference type="ARBA" id="ARBA00023242"/>
    </source>
</evidence>
<dbReference type="CDD" id="cd05702">
    <property type="entry name" value="S1_Rrp5_repeat_hs11_sc8"/>
    <property type="match status" value="1"/>
</dbReference>
<dbReference type="CDD" id="cd05706">
    <property type="entry name" value="S1_Rrp5_repeat_sc10"/>
    <property type="match status" value="1"/>
</dbReference>
<dbReference type="SUPFAM" id="SSF50249">
    <property type="entry name" value="Nucleic acid-binding proteins"/>
    <property type="match status" value="12"/>
</dbReference>
<feature type="domain" description="S1 motif" evidence="11">
    <location>
        <begin position="819"/>
        <end position="888"/>
    </location>
</feature>
<evidence type="ECO:0000256" key="4">
    <source>
        <dbReference type="ARBA" id="ARBA00022553"/>
    </source>
</evidence>
<dbReference type="SMART" id="SM00316">
    <property type="entry name" value="S1"/>
    <property type="match status" value="13"/>
</dbReference>
<name>A0A8H4LWR8_9HYPO</name>
<keyword evidence="5" id="KW-0677">Repeat</keyword>
<dbReference type="FunFam" id="2.40.50.140:FF:000103">
    <property type="entry name" value="protein RRP5 homolog"/>
    <property type="match status" value="2"/>
</dbReference>
<reference evidence="12 13" key="1">
    <citation type="journal article" date="2020" name="Genome Biol. Evol.">
        <title>A new high-quality draft genome assembly of the Chinese cordyceps Ophiocordyceps sinensis.</title>
        <authorList>
            <person name="Shu R."/>
            <person name="Zhang J."/>
            <person name="Meng Q."/>
            <person name="Zhang H."/>
            <person name="Zhou G."/>
            <person name="Li M."/>
            <person name="Wu P."/>
            <person name="Zhao Y."/>
            <person name="Chen C."/>
            <person name="Qin Q."/>
        </authorList>
    </citation>
    <scope>NUCLEOTIDE SEQUENCE [LARGE SCALE GENOMIC DNA]</scope>
    <source>
        <strain evidence="12 13">IOZ07</strain>
    </source>
</reference>
<feature type="domain" description="S1 motif" evidence="11">
    <location>
        <begin position="723"/>
        <end position="797"/>
    </location>
</feature>
<dbReference type="InterPro" id="IPR057302">
    <property type="entry name" value="Rrp5_S1"/>
</dbReference>
<dbReference type="Proteomes" id="UP000557566">
    <property type="component" value="Unassembled WGS sequence"/>
</dbReference>
<feature type="domain" description="S1 motif" evidence="11">
    <location>
        <begin position="449"/>
        <end position="524"/>
    </location>
</feature>
<dbReference type="InterPro" id="IPR003107">
    <property type="entry name" value="HAT"/>
</dbReference>
<keyword evidence="3" id="KW-0698">rRNA processing</keyword>
<dbReference type="PANTHER" id="PTHR23270:SF10">
    <property type="entry name" value="PROTEIN RRP5 HOMOLOG"/>
    <property type="match status" value="1"/>
</dbReference>
<dbReference type="InterPro" id="IPR045209">
    <property type="entry name" value="Rrp5"/>
</dbReference>
<feature type="domain" description="S1 motif" evidence="11">
    <location>
        <begin position="1295"/>
        <end position="1366"/>
    </location>
</feature>
<dbReference type="FunFam" id="2.40.50.140:FF:000159">
    <property type="entry name" value="rRNA biogenesis protein rrp5"/>
    <property type="match status" value="1"/>
</dbReference>
<evidence type="ECO:0000256" key="1">
    <source>
        <dbReference type="ARBA" id="ARBA00004604"/>
    </source>
</evidence>
<dbReference type="InterPro" id="IPR011990">
    <property type="entry name" value="TPR-like_helical_dom_sf"/>
</dbReference>
<dbReference type="CDD" id="cd05703">
    <property type="entry name" value="S1_Rrp5_repeat_hs12_sc9"/>
    <property type="match status" value="1"/>
</dbReference>
<dbReference type="InterPro" id="IPR003029">
    <property type="entry name" value="S1_domain"/>
</dbReference>
<feature type="domain" description="S1 motif" evidence="11">
    <location>
        <begin position="147"/>
        <end position="245"/>
    </location>
</feature>
<dbReference type="Gene3D" id="1.25.40.10">
    <property type="entry name" value="Tetratricopeptide repeat domain"/>
    <property type="match status" value="2"/>
</dbReference>
<keyword evidence="2" id="KW-0690">Ribosome biogenesis</keyword>
<feature type="domain" description="S1 motif" evidence="11">
    <location>
        <begin position="635"/>
        <end position="704"/>
    </location>
</feature>
<evidence type="ECO:0000256" key="5">
    <source>
        <dbReference type="ARBA" id="ARBA00022737"/>
    </source>
</evidence>
<dbReference type="GO" id="GO:0003723">
    <property type="term" value="F:RNA binding"/>
    <property type="evidence" value="ECO:0007669"/>
    <property type="project" value="TreeGrafter"/>
</dbReference>
<evidence type="ECO:0000256" key="3">
    <source>
        <dbReference type="ARBA" id="ARBA00022552"/>
    </source>
</evidence>
<dbReference type="SMART" id="SM00386">
    <property type="entry name" value="HAT"/>
    <property type="match status" value="6"/>
</dbReference>
<feature type="compositionally biased region" description="Acidic residues" evidence="10">
    <location>
        <begin position="1389"/>
        <end position="1403"/>
    </location>
</feature>
<evidence type="ECO:0000256" key="8">
    <source>
        <dbReference type="ARBA" id="ARBA00073619"/>
    </source>
</evidence>
<dbReference type="InterPro" id="IPR012340">
    <property type="entry name" value="NA-bd_OB-fold"/>
</dbReference>
<evidence type="ECO:0000256" key="7">
    <source>
        <dbReference type="ARBA" id="ARBA00055575"/>
    </source>
</evidence>
<dbReference type="InterPro" id="IPR055430">
    <property type="entry name" value="HAT_Syf1_CNRKL1_C"/>
</dbReference>
<dbReference type="CDD" id="cd05693">
    <property type="entry name" value="S1_Rrp5_repeat_hs1_sc1"/>
    <property type="match status" value="1"/>
</dbReference>
<comment type="subcellular location">
    <subcellularLocation>
        <location evidence="1">Nucleus</location>
        <location evidence="1">Nucleolus</location>
    </subcellularLocation>
</comment>
<dbReference type="FunFam" id="2.40.50.140:FF:000278">
    <property type="entry name" value="rRNA biogenesis protein rrp5"/>
    <property type="match status" value="1"/>
</dbReference>
<evidence type="ECO:0000256" key="9">
    <source>
        <dbReference type="ARBA" id="ARBA00076674"/>
    </source>
</evidence>
<comment type="caution">
    <text evidence="12">The sequence shown here is derived from an EMBL/GenBank/DDBJ whole genome shotgun (WGS) entry which is preliminary data.</text>
</comment>
<feature type="compositionally biased region" description="Acidic residues" evidence="10">
    <location>
        <begin position="1419"/>
        <end position="1431"/>
    </location>
</feature>
<evidence type="ECO:0000256" key="2">
    <source>
        <dbReference type="ARBA" id="ARBA00022517"/>
    </source>
</evidence>
<feature type="domain" description="S1 motif" evidence="11">
    <location>
        <begin position="541"/>
        <end position="615"/>
    </location>
</feature>
<feature type="domain" description="S1 motif" evidence="11">
    <location>
        <begin position="1025"/>
        <end position="1096"/>
    </location>
</feature>
<evidence type="ECO:0000259" key="11">
    <source>
        <dbReference type="PROSITE" id="PS50126"/>
    </source>
</evidence>
<dbReference type="FunFam" id="2.40.50.140:FF:000279">
    <property type="entry name" value="rRNA biogenesis protein rrp5"/>
    <property type="match status" value="1"/>
</dbReference>
<keyword evidence="6" id="KW-0539">Nucleus</keyword>
<dbReference type="Pfam" id="PF23459">
    <property type="entry name" value="S1_RRP5"/>
    <property type="match status" value="2"/>
</dbReference>
<feature type="domain" description="S1 motif" evidence="11">
    <location>
        <begin position="1206"/>
        <end position="1275"/>
    </location>
</feature>
<keyword evidence="13" id="KW-1185">Reference proteome</keyword>
<evidence type="ECO:0000256" key="10">
    <source>
        <dbReference type="SAM" id="MobiDB-lite"/>
    </source>
</evidence>
<feature type="compositionally biased region" description="Acidic residues" evidence="10">
    <location>
        <begin position="1371"/>
        <end position="1381"/>
    </location>
</feature>
<feature type="region of interest" description="Disordered" evidence="10">
    <location>
        <begin position="1415"/>
        <end position="1502"/>
    </location>
</feature>
<keyword evidence="4" id="KW-0597">Phosphoprotein</keyword>
<feature type="region of interest" description="Disordered" evidence="10">
    <location>
        <begin position="1370"/>
        <end position="1403"/>
    </location>
</feature>
<feature type="compositionally biased region" description="Basic and acidic residues" evidence="10">
    <location>
        <begin position="28"/>
        <end position="57"/>
    </location>
</feature>
<dbReference type="GO" id="GO:0006364">
    <property type="term" value="P:rRNA processing"/>
    <property type="evidence" value="ECO:0007669"/>
    <property type="project" value="UniProtKB-KW"/>
</dbReference>
<evidence type="ECO:0000313" key="13">
    <source>
        <dbReference type="Proteomes" id="UP000557566"/>
    </source>
</evidence>
<dbReference type="FunFam" id="2.40.50.140:FF:000155">
    <property type="entry name" value="rRNA biogenesis protein RRP5"/>
    <property type="match status" value="1"/>
</dbReference>
<protein>
    <recommendedName>
        <fullName evidence="8">rRNA biogenesis protein RRP5</fullName>
    </recommendedName>
    <alternativeName>
        <fullName evidence="9">Ribosomal RNA-processing protein 5</fullName>
    </alternativeName>
</protein>
<dbReference type="InterPro" id="IPR048059">
    <property type="entry name" value="Rrp5_S1_rpt_hs1_sc1"/>
</dbReference>
<feature type="compositionally biased region" description="Basic and acidic residues" evidence="10">
    <location>
        <begin position="1487"/>
        <end position="1502"/>
    </location>
</feature>
<gene>
    <name evidence="12" type="ORF">G6O67_006442</name>
</gene>
<dbReference type="Gene3D" id="2.40.50.140">
    <property type="entry name" value="Nucleic acid-binding proteins"/>
    <property type="match status" value="11"/>
</dbReference>
<dbReference type="CDD" id="cd05697">
    <property type="entry name" value="S1_Rrp5_repeat_hs5"/>
    <property type="match status" value="1"/>
</dbReference>
<dbReference type="GO" id="GO:0032040">
    <property type="term" value="C:small-subunit processome"/>
    <property type="evidence" value="ECO:0007669"/>
    <property type="project" value="TreeGrafter"/>
</dbReference>
<organism evidence="12 13">
    <name type="scientific">Ophiocordyceps sinensis</name>
    <dbReference type="NCBI Taxonomy" id="72228"/>
    <lineage>
        <taxon>Eukaryota</taxon>
        <taxon>Fungi</taxon>
        <taxon>Dikarya</taxon>
        <taxon>Ascomycota</taxon>
        <taxon>Pezizomycotina</taxon>
        <taxon>Sordariomycetes</taxon>
        <taxon>Hypocreomycetidae</taxon>
        <taxon>Hypocreales</taxon>
        <taxon>Ophiocordycipitaceae</taxon>
        <taxon>Ophiocordyceps</taxon>
    </lineage>
</organism>
<comment type="function">
    <text evidence="7">Involved in the biogenesis of rRNA. Required for the formation of 18S and 5.8S rRNA.</text>
</comment>
<proteinExistence type="predicted"/>
<dbReference type="FunFam" id="2.40.50.140:FF:000196">
    <property type="entry name" value="rRNA biogenesis protein RRP5"/>
    <property type="match status" value="1"/>
</dbReference>
<dbReference type="PANTHER" id="PTHR23270">
    <property type="entry name" value="PROGRAMMED CELL DEATH PROTEIN 11 PRE-RRNA PROCESSING PROTEIN RRP5"/>
    <property type="match status" value="1"/>
</dbReference>
<accession>A0A8H4LWR8</accession>
<feature type="compositionally biased region" description="Basic and acidic residues" evidence="10">
    <location>
        <begin position="1"/>
        <end position="10"/>
    </location>
</feature>
<dbReference type="CDD" id="cd05698">
    <property type="entry name" value="S1_Rrp5_repeat_hs6_sc5"/>
    <property type="match status" value="1"/>
</dbReference>